<comment type="caution">
    <text evidence="1">The sequence shown here is derived from an EMBL/GenBank/DDBJ whole genome shotgun (WGS) entry which is preliminary data.</text>
</comment>
<reference evidence="1" key="1">
    <citation type="submission" date="2021-06" db="EMBL/GenBank/DDBJ databases">
        <authorList>
            <person name="Hodson N. C."/>
            <person name="Mongue J. A."/>
            <person name="Jaron S. K."/>
        </authorList>
    </citation>
    <scope>NUCLEOTIDE SEQUENCE</scope>
</reference>
<accession>A0A8J2KI59</accession>
<proteinExistence type="predicted"/>
<name>A0A8J2KI59_9HEXA</name>
<sequence>RNASDTSKASSCRS</sequence>
<evidence type="ECO:0000313" key="1">
    <source>
        <dbReference type="EMBL" id="CAG7787100.1"/>
    </source>
</evidence>
<organism evidence="1 2">
    <name type="scientific">Allacma fusca</name>
    <dbReference type="NCBI Taxonomy" id="39272"/>
    <lineage>
        <taxon>Eukaryota</taxon>
        <taxon>Metazoa</taxon>
        <taxon>Ecdysozoa</taxon>
        <taxon>Arthropoda</taxon>
        <taxon>Hexapoda</taxon>
        <taxon>Collembola</taxon>
        <taxon>Symphypleona</taxon>
        <taxon>Sminthuridae</taxon>
        <taxon>Allacma</taxon>
    </lineage>
</organism>
<keyword evidence="2" id="KW-1185">Reference proteome</keyword>
<dbReference type="Proteomes" id="UP000708208">
    <property type="component" value="Unassembled WGS sequence"/>
</dbReference>
<protein>
    <submittedName>
        <fullName evidence="1">Uncharacterized protein</fullName>
    </submittedName>
</protein>
<dbReference type="EMBL" id="CAJVCH010331634">
    <property type="protein sequence ID" value="CAG7787100.1"/>
    <property type="molecule type" value="Genomic_DNA"/>
</dbReference>
<evidence type="ECO:0000313" key="2">
    <source>
        <dbReference type="Proteomes" id="UP000708208"/>
    </source>
</evidence>
<feature type="non-terminal residue" evidence="1">
    <location>
        <position position="1"/>
    </location>
</feature>
<gene>
    <name evidence="1" type="ORF">AFUS01_LOCUS25619</name>
</gene>